<evidence type="ECO:0000313" key="1">
    <source>
        <dbReference type="EMBL" id="MBB3210015.1"/>
    </source>
</evidence>
<protein>
    <submittedName>
        <fullName evidence="1">P pilus assembly chaperone PapD</fullName>
    </submittedName>
</protein>
<organism evidence="1 2">
    <name type="scientific">Aporhodopirellula rubra</name>
    <dbReference type="NCBI Taxonomy" id="980271"/>
    <lineage>
        <taxon>Bacteria</taxon>
        <taxon>Pseudomonadati</taxon>
        <taxon>Planctomycetota</taxon>
        <taxon>Planctomycetia</taxon>
        <taxon>Pirellulales</taxon>
        <taxon>Pirellulaceae</taxon>
        <taxon>Aporhodopirellula</taxon>
    </lineage>
</organism>
<proteinExistence type="predicted"/>
<accession>A0A7W5E4K3</accession>
<dbReference type="RefSeq" id="WP_246421075.1">
    <property type="nucleotide sequence ID" value="NZ_JACHXU010000030.1"/>
</dbReference>
<name>A0A7W5E4K3_9BACT</name>
<evidence type="ECO:0000313" key="2">
    <source>
        <dbReference type="Proteomes" id="UP000536179"/>
    </source>
</evidence>
<keyword evidence="2" id="KW-1185">Reference proteome</keyword>
<dbReference type="EMBL" id="JACHXU010000030">
    <property type="protein sequence ID" value="MBB3210015.1"/>
    <property type="molecule type" value="Genomic_DNA"/>
</dbReference>
<sequence length="572" mass="62827">MSVFHRLPAVAPNTNSPVAHRRRCQSAFRRSIAFRSMAMACIAVAVSSNAFAQAQSGAASAGKRISLTRSVEPSFRVEPVVHRFRARRGEVIPFSFEIASTGKIMNVDISAVNLRQEETGIILHDENSKPMDGVRFTSPKQFQLRPGEKFQIEGEVTVPLNKTNYVSFGILVRDGGQISDNPNEPLETGKTRAAIRFVTQYVLRVDIETGAQDVGDMNRLHFDRGELIAIDGLPYINAYLTNPTDDALECDVRAQLNANDSATTAPIRLNMPSRSELEDDSRYLVRIMPHSRLRLEGPVEGIIPEGDYDLNVRLSNGRRSMVQANFPTRVDSNSFRGLSALVATLGDGLSIEPAQVELGRVSGTNRMTTLQFLNRGNEPKSVRLIAKDHTGVALDGIILTSKSFVLKPGRSKTVRAMLRGQNDANHQWGTLEVVCDEANASKQLPLALIHAQRPEIQLVTDEMQWAQLPTGNAFTMKVQNQGDGYAPLFANLKLAATKGHPVKLSDGFGAWLAPGQTRELQFVVPESTQPGPYQITLDVRSANDLIVAERTLMLELTPEMLGQASEQVAARP</sequence>
<reference evidence="1 2" key="1">
    <citation type="submission" date="2020-08" db="EMBL/GenBank/DDBJ databases">
        <title>Genomic Encyclopedia of Type Strains, Phase III (KMG-III): the genomes of soil and plant-associated and newly described type strains.</title>
        <authorList>
            <person name="Whitman W."/>
        </authorList>
    </citation>
    <scope>NUCLEOTIDE SEQUENCE [LARGE SCALE GENOMIC DNA]</scope>
    <source>
        <strain evidence="1 2">CECT 8075</strain>
    </source>
</reference>
<dbReference type="AlphaFoldDB" id="A0A7W5E4K3"/>
<dbReference type="Proteomes" id="UP000536179">
    <property type="component" value="Unassembled WGS sequence"/>
</dbReference>
<gene>
    <name evidence="1" type="ORF">FHS27_005861</name>
</gene>
<comment type="caution">
    <text evidence="1">The sequence shown here is derived from an EMBL/GenBank/DDBJ whole genome shotgun (WGS) entry which is preliminary data.</text>
</comment>